<dbReference type="Gene3D" id="2.160.10.10">
    <property type="entry name" value="Hexapeptide repeat proteins"/>
    <property type="match status" value="1"/>
</dbReference>
<dbReference type="Proteomes" id="UP000000626">
    <property type="component" value="Chromosome"/>
</dbReference>
<dbReference type="InterPro" id="IPR051159">
    <property type="entry name" value="Hexapeptide_acetyltransf"/>
</dbReference>
<proteinExistence type="predicted"/>
<dbReference type="EnsemblBacteria" id="CAM07773">
    <property type="protein sequence ID" value="CAM07773"/>
    <property type="gene ID" value="NMA0494"/>
</dbReference>
<evidence type="ECO:0000313" key="1">
    <source>
        <dbReference type="EMBL" id="CAM07773.1"/>
    </source>
</evidence>
<organism evidence="1 2">
    <name type="scientific">Neisseria meningitidis serogroup A / serotype 4A (strain DSM 15465 / Z2491)</name>
    <dbReference type="NCBI Taxonomy" id="122587"/>
    <lineage>
        <taxon>Bacteria</taxon>
        <taxon>Pseudomonadati</taxon>
        <taxon>Pseudomonadota</taxon>
        <taxon>Betaproteobacteria</taxon>
        <taxon>Neisseriales</taxon>
        <taxon>Neisseriaceae</taxon>
        <taxon>Neisseria</taxon>
    </lineage>
</organism>
<sequence length="170" mass="18426">MMGSKFFFLLLRFAGSVLPPSHMRGIVGRRVRGFLARRVSPHIGRGVNIERGAYVFPDTVLGDGSGIGANCEICRGPVVGKNVMMEPECLLYSTNHKFDRENKRFEGYTEIRPITLEDDVWPGRRVIVMAGVTVGRGSVVGAGAVVTKDIPPYSLAAGNPAVVKKNLPEG</sequence>
<dbReference type="SUPFAM" id="SSF51161">
    <property type="entry name" value="Trimeric LpxA-like enzymes"/>
    <property type="match status" value="1"/>
</dbReference>
<protein>
    <submittedName>
        <fullName evidence="1">Acetyltransferase</fullName>
    </submittedName>
</protein>
<dbReference type="HOGENOM" id="CLU_051638_7_3_4"/>
<dbReference type="PANTHER" id="PTHR23416:SF78">
    <property type="entry name" value="LIPOPOLYSACCHARIDE BIOSYNTHESIS O-ACETYL TRANSFERASE WBBJ-RELATED"/>
    <property type="match status" value="1"/>
</dbReference>
<accession>A0A0U1RHF7</accession>
<dbReference type="InterPro" id="IPR001451">
    <property type="entry name" value="Hexapep"/>
</dbReference>
<name>A0A0U1RHF7_NEIMA</name>
<dbReference type="PANTHER" id="PTHR23416">
    <property type="entry name" value="SIALIC ACID SYNTHASE-RELATED"/>
    <property type="match status" value="1"/>
</dbReference>
<dbReference type="Pfam" id="PF00132">
    <property type="entry name" value="Hexapep"/>
    <property type="match status" value="1"/>
</dbReference>
<dbReference type="KEGG" id="nma:NMA0494"/>
<reference evidence="1 2" key="1">
    <citation type="journal article" date="2000" name="Nature">
        <title>Complete DNA sequence of a serogroup A strain of Neisseria meningitidis Z2491.</title>
        <authorList>
            <person name="Parkhill J."/>
            <person name="Achtman M."/>
            <person name="James K.D."/>
            <person name="Bentley S.D."/>
            <person name="Churcher C."/>
            <person name="Klee S.R."/>
            <person name="Morelli G."/>
            <person name="Basham D."/>
            <person name="Brown D."/>
            <person name="Chillingworth T."/>
            <person name="Davies R.M."/>
            <person name="Davis P."/>
            <person name="Devlin K."/>
            <person name="Feltwell T."/>
            <person name="Hamlin N."/>
            <person name="Holroyd S."/>
            <person name="Jagels K."/>
            <person name="Leather S."/>
            <person name="Moule S."/>
            <person name="Mungall K."/>
            <person name="Quail M.A."/>
            <person name="Rajandream M.A."/>
            <person name="Rutherford K.M."/>
            <person name="Simmonds M."/>
            <person name="Skelton J."/>
            <person name="Whitehead S."/>
            <person name="Spratt B.G."/>
            <person name="Barrell B.G."/>
        </authorList>
    </citation>
    <scope>NUCLEOTIDE SEQUENCE [LARGE SCALE GENOMIC DNA]</scope>
    <source>
        <strain evidence="2">DSM 15465 / Z2491</strain>
    </source>
</reference>
<dbReference type="CDD" id="cd04647">
    <property type="entry name" value="LbH_MAT_like"/>
    <property type="match status" value="1"/>
</dbReference>
<gene>
    <name evidence="1" type="ordered locus">NMA0494</name>
</gene>
<evidence type="ECO:0000313" key="2">
    <source>
        <dbReference type="Proteomes" id="UP000000626"/>
    </source>
</evidence>
<dbReference type="AlphaFoldDB" id="A0A0U1RHF7"/>
<dbReference type="EMBL" id="AL157959">
    <property type="protein sequence ID" value="CAM07773.1"/>
    <property type="molecule type" value="Genomic_DNA"/>
</dbReference>
<dbReference type="InterPro" id="IPR011004">
    <property type="entry name" value="Trimer_LpxA-like_sf"/>
</dbReference>